<protein>
    <submittedName>
        <fullName evidence="2">Uncharacterized protein</fullName>
    </submittedName>
</protein>
<sequence>MRASTATEKRRPSAFCQFKSSSDPSTLEVDSRDRVRPTSTIAVLPTHGEKTTKDENTRCAQAMTARERTFFLAPESHWELGKIKLGSILRDPKDPGEAIEDYIHIPAASTHETTKQSFLEVITDFKRHKFSILAQFLQLFLGAGADVAVSRGQAEYFRVEAERVTTTYFEPPLDYLQQSLHIPTVQILCRRNIRKPLNLFMVTAIMVVEGLNVTTVSGKVSSIEGSIGVDGTMTGLPVGGSSGIGIERGAVLGVTAVAPGPLVFAYQVRELRRKNWRNASAIKAARYTKGAQLDSGAEPGAGPRLLNLTDNYELAEDPVTDGCEAENSS</sequence>
<keyword evidence="3" id="KW-1185">Reference proteome</keyword>
<organism evidence="2 3">
    <name type="scientific">Drechslerella dactyloides</name>
    <name type="common">Nematode-trapping fungus</name>
    <name type="synonym">Arthrobotrys dactyloides</name>
    <dbReference type="NCBI Taxonomy" id="74499"/>
    <lineage>
        <taxon>Eukaryota</taxon>
        <taxon>Fungi</taxon>
        <taxon>Dikarya</taxon>
        <taxon>Ascomycota</taxon>
        <taxon>Pezizomycotina</taxon>
        <taxon>Orbiliomycetes</taxon>
        <taxon>Orbiliales</taxon>
        <taxon>Orbiliaceae</taxon>
        <taxon>Drechslerella</taxon>
    </lineage>
</organism>
<name>A0AAD6IQB7_DREDA</name>
<evidence type="ECO:0000313" key="3">
    <source>
        <dbReference type="Proteomes" id="UP001221413"/>
    </source>
</evidence>
<accession>A0AAD6IQB7</accession>
<comment type="caution">
    <text evidence="2">The sequence shown here is derived from an EMBL/GenBank/DDBJ whole genome shotgun (WGS) entry which is preliminary data.</text>
</comment>
<evidence type="ECO:0000313" key="2">
    <source>
        <dbReference type="EMBL" id="KAJ6256535.1"/>
    </source>
</evidence>
<evidence type="ECO:0000256" key="1">
    <source>
        <dbReference type="SAM" id="MobiDB-lite"/>
    </source>
</evidence>
<dbReference type="Proteomes" id="UP001221413">
    <property type="component" value="Unassembled WGS sequence"/>
</dbReference>
<dbReference type="AlphaFoldDB" id="A0AAD6IQB7"/>
<dbReference type="EMBL" id="JAQGDS010000012">
    <property type="protein sequence ID" value="KAJ6256535.1"/>
    <property type="molecule type" value="Genomic_DNA"/>
</dbReference>
<proteinExistence type="predicted"/>
<feature type="region of interest" description="Disordered" evidence="1">
    <location>
        <begin position="1"/>
        <end position="38"/>
    </location>
</feature>
<reference evidence="2" key="1">
    <citation type="submission" date="2023-01" db="EMBL/GenBank/DDBJ databases">
        <title>The chitinases involved in constricting ring structure development in the nematode-trapping fungus Drechslerella dactyloides.</title>
        <authorList>
            <person name="Wang R."/>
            <person name="Zhang L."/>
            <person name="Tang P."/>
            <person name="Li S."/>
            <person name="Liang L."/>
        </authorList>
    </citation>
    <scope>NUCLEOTIDE SEQUENCE</scope>
    <source>
        <strain evidence="2">YMF1.00031</strain>
    </source>
</reference>
<gene>
    <name evidence="2" type="ORF">Dda_8397</name>
</gene>